<dbReference type="GO" id="GO:0031594">
    <property type="term" value="C:neuromuscular junction"/>
    <property type="evidence" value="ECO:0007669"/>
    <property type="project" value="TreeGrafter"/>
</dbReference>
<dbReference type="GO" id="GO:0043495">
    <property type="term" value="F:protein-membrane adaptor activity"/>
    <property type="evidence" value="ECO:0007669"/>
    <property type="project" value="InterPro"/>
</dbReference>
<dbReference type="Proteomes" id="UP000000304">
    <property type="component" value="Chromosome 4"/>
</dbReference>
<dbReference type="InterPro" id="IPR001841">
    <property type="entry name" value="Znf_RING"/>
</dbReference>
<dbReference type="EMBL" id="CM000365">
    <property type="protein sequence ID" value="EDX15209.1"/>
    <property type="molecule type" value="Genomic_DNA"/>
</dbReference>
<feature type="domain" description="RING-type" evidence="4">
    <location>
        <begin position="392"/>
        <end position="439"/>
    </location>
</feature>
<keyword evidence="1 3" id="KW-0479">Metal-binding</keyword>
<dbReference type="PhylomeDB" id="B4R2F8"/>
<dbReference type="GO" id="GO:1900075">
    <property type="term" value="P:positive regulation of neuromuscular synaptic transmission"/>
    <property type="evidence" value="ECO:0007669"/>
    <property type="project" value="TreeGrafter"/>
</dbReference>
<keyword evidence="2" id="KW-0862">Zinc</keyword>
<dbReference type="GO" id="GO:0005737">
    <property type="term" value="C:cytoplasm"/>
    <property type="evidence" value="ECO:0007669"/>
    <property type="project" value="UniProtKB-ARBA"/>
</dbReference>
<dbReference type="GO" id="GO:0005886">
    <property type="term" value="C:plasma membrane"/>
    <property type="evidence" value="ECO:0007669"/>
    <property type="project" value="TreeGrafter"/>
</dbReference>
<dbReference type="OMA" id="ALRCSHI"/>
<evidence type="ECO:0000313" key="5">
    <source>
        <dbReference type="EMBL" id="EDX15209.1"/>
    </source>
</evidence>
<dbReference type="FunFam" id="1.25.40.10:FF:000866">
    <property type="entry name" value="Uncharacterized protein, isoform A"/>
    <property type="match status" value="1"/>
</dbReference>
<evidence type="ECO:0000256" key="1">
    <source>
        <dbReference type="ARBA" id="ARBA00022771"/>
    </source>
</evidence>
<dbReference type="STRING" id="7240.B4R2F8"/>
<dbReference type="InterPro" id="IPR013083">
    <property type="entry name" value="Znf_RING/FYVE/PHD"/>
</dbReference>
<dbReference type="Gene3D" id="1.25.40.10">
    <property type="entry name" value="Tetratricopeptide repeat domain"/>
    <property type="match status" value="2"/>
</dbReference>
<dbReference type="Pfam" id="PF10579">
    <property type="entry name" value="Rapsyn_N"/>
    <property type="match status" value="1"/>
</dbReference>
<dbReference type="AlphaFoldDB" id="B4R2F8"/>
<dbReference type="HOGENOM" id="CLU_030911_1_0_1"/>
<dbReference type="InterPro" id="IPR011990">
    <property type="entry name" value="TPR-like_helical_dom_sf"/>
</dbReference>
<dbReference type="PROSITE" id="PS50089">
    <property type="entry name" value="ZF_RING_2"/>
    <property type="match status" value="1"/>
</dbReference>
<dbReference type="Bgee" id="FBgn0195746">
    <property type="expression patterns" value="Expressed in adult organism and 3 other cell types or tissues"/>
</dbReference>
<dbReference type="OrthoDB" id="10040854at2759"/>
<dbReference type="SMR" id="B4R2F8"/>
<sequence length="543" mass="59933">MSWESINSKDLLSIPPSQNLSATRLLTSPDGSRYLLENSSDLCHLDESFSRLAGYGSSPDVGSRSAWASQALLRSGSVISCFLSCQQSLRQYIAKRKIERGRRLYEQNNQTEAVRTWRSALKGTCQREDCFQLLGYLYQAHMDWGKFREAIEFSHQQLGISEELDSPNMRAETYLNLSRAHASLGGLERSLSYARHSLYNECGTKCRSGLVHLTVARVYLEMGGFSRALEGLQGAYKIATAIGDPSLELQVYVALSELFGRLQDNDKSATYASKAYDLSRSLQLGDLNSCHHRAALLRMAVSLRKQGELGDAQDYCKEATKLSLISGDQATYTRSIRVMGDIYRKKMDMDLILVRKIRCRLALIYRALGDEDQYNTHFRLANQTDAALGLNCGACGELLGLRPENLEALPCAHILHARCAYEILRRREKNAPRSCPACNKLISSRTHLCGSVPVESESTNRGGTAASTFNTNSLSVDGLLGINSDILLPSAAFCYVQNPALDTENSALLSPKVIYHSNLSLASLSMRASSLTIDSGQNVTSSV</sequence>
<evidence type="ECO:0000256" key="2">
    <source>
        <dbReference type="ARBA" id="ARBA00022833"/>
    </source>
</evidence>
<protein>
    <submittedName>
        <fullName evidence="5">GD24408</fullName>
    </submittedName>
</protein>
<dbReference type="PANTHER" id="PTHR46574:SF1">
    <property type="entry name" value="43 KDA RECEPTOR-ASSOCIATED PROTEIN OF THE SYNAPSE"/>
    <property type="match status" value="1"/>
</dbReference>
<keyword evidence="1 3" id="KW-0863">Zinc-finger</keyword>
<name>B4R2F8_DROSI</name>
<dbReference type="InterPro" id="IPR052480">
    <property type="entry name" value="RAPsyn"/>
</dbReference>
<dbReference type="PANTHER" id="PTHR46574">
    <property type="entry name" value="43 KDA RECEPTOR-ASSOCIATED PROTEIN OF THE SYNAPSE"/>
    <property type="match status" value="1"/>
</dbReference>
<evidence type="ECO:0000256" key="3">
    <source>
        <dbReference type="PROSITE-ProRule" id="PRU00175"/>
    </source>
</evidence>
<accession>B4R2F8</accession>
<reference evidence="5 6" key="1">
    <citation type="journal article" date="2007" name="Nature">
        <title>Evolution of genes and genomes on the Drosophila phylogeny.</title>
        <authorList>
            <consortium name="Drosophila 12 Genomes Consortium"/>
            <person name="Clark A.G."/>
            <person name="Eisen M.B."/>
            <person name="Smith D.R."/>
            <person name="Bergman C.M."/>
            <person name="Oliver B."/>
            <person name="Markow T.A."/>
            <person name="Kaufman T.C."/>
            <person name="Kellis M."/>
            <person name="Gelbart W."/>
            <person name="Iyer V.N."/>
            <person name="Pollard D.A."/>
            <person name="Sackton T.B."/>
            <person name="Larracuente A.M."/>
            <person name="Singh N.D."/>
            <person name="Abad J.P."/>
            <person name="Abt D.N."/>
            <person name="Adryan B."/>
            <person name="Aguade M."/>
            <person name="Akashi H."/>
            <person name="Anderson W.W."/>
            <person name="Aquadro C.F."/>
            <person name="Ardell D.H."/>
            <person name="Arguello R."/>
            <person name="Artieri C.G."/>
            <person name="Barbash D.A."/>
            <person name="Barker D."/>
            <person name="Barsanti P."/>
            <person name="Batterham P."/>
            <person name="Batzoglou S."/>
            <person name="Begun D."/>
            <person name="Bhutkar A."/>
            <person name="Blanco E."/>
            <person name="Bosak S.A."/>
            <person name="Bradley R.K."/>
            <person name="Brand A.D."/>
            <person name="Brent M.R."/>
            <person name="Brooks A.N."/>
            <person name="Brown R.H."/>
            <person name="Butlin R.K."/>
            <person name="Caggese C."/>
            <person name="Calvi B.R."/>
            <person name="Bernardo de Carvalho A."/>
            <person name="Caspi A."/>
            <person name="Castrezana S."/>
            <person name="Celniker S.E."/>
            <person name="Chang J.L."/>
            <person name="Chapple C."/>
            <person name="Chatterji S."/>
            <person name="Chinwalla A."/>
            <person name="Civetta A."/>
            <person name="Clifton S.W."/>
            <person name="Comeron J.M."/>
            <person name="Costello J.C."/>
            <person name="Coyne J.A."/>
            <person name="Daub J."/>
            <person name="David R.G."/>
            <person name="Delcher A.L."/>
            <person name="Delehaunty K."/>
            <person name="Do C.B."/>
            <person name="Ebling H."/>
            <person name="Edwards K."/>
            <person name="Eickbush T."/>
            <person name="Evans J.D."/>
            <person name="Filipski A."/>
            <person name="Findeiss S."/>
            <person name="Freyhult E."/>
            <person name="Fulton L."/>
            <person name="Fulton R."/>
            <person name="Garcia A.C."/>
            <person name="Gardiner A."/>
            <person name="Garfield D.A."/>
            <person name="Garvin B.E."/>
            <person name="Gibson G."/>
            <person name="Gilbert D."/>
            <person name="Gnerre S."/>
            <person name="Godfrey J."/>
            <person name="Good R."/>
            <person name="Gotea V."/>
            <person name="Gravely B."/>
            <person name="Greenberg A.J."/>
            <person name="Griffiths-Jones S."/>
            <person name="Gross S."/>
            <person name="Guigo R."/>
            <person name="Gustafson E.A."/>
            <person name="Haerty W."/>
            <person name="Hahn M.W."/>
            <person name="Halligan D.L."/>
            <person name="Halpern A.L."/>
            <person name="Halter G.M."/>
            <person name="Han M.V."/>
            <person name="Heger A."/>
            <person name="Hillier L."/>
            <person name="Hinrichs A.S."/>
            <person name="Holmes I."/>
            <person name="Hoskins R.A."/>
            <person name="Hubisz M.J."/>
            <person name="Hultmark D."/>
            <person name="Huntley M.A."/>
            <person name="Jaffe D.B."/>
            <person name="Jagadeeshan S."/>
            <person name="Jeck W.R."/>
            <person name="Johnson J."/>
            <person name="Jones C.D."/>
            <person name="Jordan W.C."/>
            <person name="Karpen G.H."/>
            <person name="Kataoka E."/>
            <person name="Keightley P.D."/>
            <person name="Kheradpour P."/>
            <person name="Kirkness E.F."/>
            <person name="Koerich L.B."/>
            <person name="Kristiansen K."/>
            <person name="Kudrna D."/>
            <person name="Kulathinal R.J."/>
            <person name="Kumar S."/>
            <person name="Kwok R."/>
            <person name="Lander E."/>
            <person name="Langley C.H."/>
            <person name="Lapoint R."/>
            <person name="Lazzaro B.P."/>
            <person name="Lee S.J."/>
            <person name="Levesque L."/>
            <person name="Li R."/>
            <person name="Lin C.F."/>
            <person name="Lin M.F."/>
            <person name="Lindblad-Toh K."/>
            <person name="Llopart A."/>
            <person name="Long M."/>
            <person name="Low L."/>
            <person name="Lozovsky E."/>
            <person name="Lu J."/>
            <person name="Luo M."/>
            <person name="Machado C.A."/>
            <person name="Makalowski W."/>
            <person name="Marzo M."/>
            <person name="Matsuda M."/>
            <person name="Matzkin L."/>
            <person name="McAllister B."/>
            <person name="McBride C.S."/>
            <person name="McKernan B."/>
            <person name="McKernan K."/>
            <person name="Mendez-Lago M."/>
            <person name="Minx P."/>
            <person name="Mollenhauer M.U."/>
            <person name="Montooth K."/>
            <person name="Mount S.M."/>
            <person name="Mu X."/>
            <person name="Myers E."/>
            <person name="Negre B."/>
            <person name="Newfeld S."/>
            <person name="Nielsen R."/>
            <person name="Noor M.A."/>
            <person name="O'Grady P."/>
            <person name="Pachter L."/>
            <person name="Papaceit M."/>
            <person name="Parisi M.J."/>
            <person name="Parisi M."/>
            <person name="Parts L."/>
            <person name="Pedersen J.S."/>
            <person name="Pesole G."/>
            <person name="Phillippy A.M."/>
            <person name="Ponting C.P."/>
            <person name="Pop M."/>
            <person name="Porcelli D."/>
            <person name="Powell J.R."/>
            <person name="Prohaska S."/>
            <person name="Pruitt K."/>
            <person name="Puig M."/>
            <person name="Quesneville H."/>
            <person name="Ram K.R."/>
            <person name="Rand D."/>
            <person name="Rasmussen M.D."/>
            <person name="Reed L.K."/>
            <person name="Reenan R."/>
            <person name="Reily A."/>
            <person name="Remington K.A."/>
            <person name="Rieger T.T."/>
            <person name="Ritchie M.G."/>
            <person name="Robin C."/>
            <person name="Rogers Y.H."/>
            <person name="Rohde C."/>
            <person name="Rozas J."/>
            <person name="Rubenfield M.J."/>
            <person name="Ruiz A."/>
            <person name="Russo S."/>
            <person name="Salzberg S.L."/>
            <person name="Sanchez-Gracia A."/>
            <person name="Saranga D.J."/>
            <person name="Sato H."/>
            <person name="Schaeffer S.W."/>
            <person name="Schatz M.C."/>
            <person name="Schlenke T."/>
            <person name="Schwartz R."/>
            <person name="Segarra C."/>
            <person name="Singh R.S."/>
            <person name="Sirot L."/>
            <person name="Sirota M."/>
            <person name="Sisneros N.B."/>
            <person name="Smith C.D."/>
            <person name="Smith T.F."/>
            <person name="Spieth J."/>
            <person name="Stage D.E."/>
            <person name="Stark A."/>
            <person name="Stephan W."/>
            <person name="Strausberg R.L."/>
            <person name="Strempel S."/>
            <person name="Sturgill D."/>
            <person name="Sutton G."/>
            <person name="Sutton G.G."/>
            <person name="Tao W."/>
            <person name="Teichmann S."/>
            <person name="Tobari Y.N."/>
            <person name="Tomimura Y."/>
            <person name="Tsolas J.M."/>
            <person name="Valente V.L."/>
            <person name="Venter E."/>
            <person name="Venter J.C."/>
            <person name="Vicario S."/>
            <person name="Vieira F.G."/>
            <person name="Vilella A.J."/>
            <person name="Villasante A."/>
            <person name="Walenz B."/>
            <person name="Wang J."/>
            <person name="Wasserman M."/>
            <person name="Watts T."/>
            <person name="Wilson D."/>
            <person name="Wilson R.K."/>
            <person name="Wing R.A."/>
            <person name="Wolfner M.F."/>
            <person name="Wong A."/>
            <person name="Wong G.K."/>
            <person name="Wu C.I."/>
            <person name="Wu G."/>
            <person name="Yamamoto D."/>
            <person name="Yang H.P."/>
            <person name="Yang S.P."/>
            <person name="Yorke J.A."/>
            <person name="Yoshida K."/>
            <person name="Zdobnov E."/>
            <person name="Zhang P."/>
            <person name="Zhang Y."/>
            <person name="Zimin A.V."/>
            <person name="Baldwin J."/>
            <person name="Abdouelleil A."/>
            <person name="Abdulkadir J."/>
            <person name="Abebe A."/>
            <person name="Abera B."/>
            <person name="Abreu J."/>
            <person name="Acer S.C."/>
            <person name="Aftuck L."/>
            <person name="Alexander A."/>
            <person name="An P."/>
            <person name="Anderson E."/>
            <person name="Anderson S."/>
            <person name="Arachi H."/>
            <person name="Azer M."/>
            <person name="Bachantsang P."/>
            <person name="Barry A."/>
            <person name="Bayul T."/>
            <person name="Berlin A."/>
            <person name="Bessette D."/>
            <person name="Bloom T."/>
            <person name="Blye J."/>
            <person name="Boguslavskiy L."/>
            <person name="Bonnet C."/>
            <person name="Boukhgalter B."/>
            <person name="Bourzgui I."/>
            <person name="Brown A."/>
            <person name="Cahill P."/>
            <person name="Channer S."/>
            <person name="Cheshatsang Y."/>
            <person name="Chuda L."/>
            <person name="Citroen M."/>
            <person name="Collymore A."/>
            <person name="Cooke P."/>
            <person name="Costello M."/>
            <person name="D'Aco K."/>
            <person name="Daza R."/>
            <person name="De Haan G."/>
            <person name="DeGray S."/>
            <person name="DeMaso C."/>
            <person name="Dhargay N."/>
            <person name="Dooley K."/>
            <person name="Dooley E."/>
            <person name="Doricent M."/>
            <person name="Dorje P."/>
            <person name="Dorjee K."/>
            <person name="Dupes A."/>
            <person name="Elong R."/>
            <person name="Falk J."/>
            <person name="Farina A."/>
            <person name="Faro S."/>
            <person name="Ferguson D."/>
            <person name="Fisher S."/>
            <person name="Foley C.D."/>
            <person name="Franke A."/>
            <person name="Friedrich D."/>
            <person name="Gadbois L."/>
            <person name="Gearin G."/>
            <person name="Gearin C.R."/>
            <person name="Giannoukos G."/>
            <person name="Goode T."/>
            <person name="Graham J."/>
            <person name="Grandbois E."/>
            <person name="Grewal S."/>
            <person name="Gyaltsen K."/>
            <person name="Hafez N."/>
            <person name="Hagos B."/>
            <person name="Hall J."/>
            <person name="Henson C."/>
            <person name="Hollinger A."/>
            <person name="Honan T."/>
            <person name="Huard M.D."/>
            <person name="Hughes L."/>
            <person name="Hurhula B."/>
            <person name="Husby M.E."/>
            <person name="Kamat A."/>
            <person name="Kanga B."/>
            <person name="Kashin S."/>
            <person name="Khazanovich D."/>
            <person name="Kisner P."/>
            <person name="Lance K."/>
            <person name="Lara M."/>
            <person name="Lee W."/>
            <person name="Lennon N."/>
            <person name="Letendre F."/>
            <person name="LeVine R."/>
            <person name="Lipovsky A."/>
            <person name="Liu X."/>
            <person name="Liu J."/>
            <person name="Liu S."/>
            <person name="Lokyitsang T."/>
            <person name="Lokyitsang Y."/>
            <person name="Lubonja R."/>
            <person name="Lui A."/>
            <person name="MacDonald P."/>
            <person name="Magnisalis V."/>
            <person name="Maru K."/>
            <person name="Matthews C."/>
            <person name="McCusker W."/>
            <person name="McDonough S."/>
            <person name="Mehta T."/>
            <person name="Meldrim J."/>
            <person name="Meneus L."/>
            <person name="Mihai O."/>
            <person name="Mihalev A."/>
            <person name="Mihova T."/>
            <person name="Mittelman R."/>
            <person name="Mlenga V."/>
            <person name="Montmayeur A."/>
            <person name="Mulrain L."/>
            <person name="Navidi A."/>
            <person name="Naylor J."/>
            <person name="Negash T."/>
            <person name="Nguyen T."/>
            <person name="Nguyen N."/>
            <person name="Nicol R."/>
            <person name="Norbu C."/>
            <person name="Norbu N."/>
            <person name="Novod N."/>
            <person name="O'Neill B."/>
            <person name="Osman S."/>
            <person name="Markiewicz E."/>
            <person name="Oyono O.L."/>
            <person name="Patti C."/>
            <person name="Phunkhang P."/>
            <person name="Pierre F."/>
            <person name="Priest M."/>
            <person name="Raghuraman S."/>
            <person name="Rege F."/>
            <person name="Reyes R."/>
            <person name="Rise C."/>
            <person name="Rogov P."/>
            <person name="Ross K."/>
            <person name="Ryan E."/>
            <person name="Settipalli S."/>
            <person name="Shea T."/>
            <person name="Sherpa N."/>
            <person name="Shi L."/>
            <person name="Shih D."/>
            <person name="Sparrow T."/>
            <person name="Spaulding J."/>
            <person name="Stalker J."/>
            <person name="Stange-Thomann N."/>
            <person name="Stavropoulos S."/>
            <person name="Stone C."/>
            <person name="Strader C."/>
            <person name="Tesfaye S."/>
            <person name="Thomson T."/>
            <person name="Thoulutsang Y."/>
            <person name="Thoulutsang D."/>
            <person name="Topham K."/>
            <person name="Topping I."/>
            <person name="Tsamla T."/>
            <person name="Vassiliev H."/>
            <person name="Vo A."/>
            <person name="Wangchuk T."/>
            <person name="Wangdi T."/>
            <person name="Weiand M."/>
            <person name="Wilkinson J."/>
            <person name="Wilson A."/>
            <person name="Yadav S."/>
            <person name="Young G."/>
            <person name="Yu Q."/>
            <person name="Zembek L."/>
            <person name="Zhong D."/>
            <person name="Zimmer A."/>
            <person name="Zwirko Z."/>
            <person name="Jaffe D.B."/>
            <person name="Alvarez P."/>
            <person name="Brockman W."/>
            <person name="Butler J."/>
            <person name="Chin C."/>
            <person name="Gnerre S."/>
            <person name="Grabherr M."/>
            <person name="Kleber M."/>
            <person name="Mauceli E."/>
            <person name="MacCallum I."/>
        </authorList>
    </citation>
    <scope>NUCLEOTIDE SEQUENCE [LARGE SCALE GENOMIC DNA]</scope>
    <source>
        <strain evidence="6">white501</strain>
    </source>
</reference>
<dbReference type="GO" id="GO:0007271">
    <property type="term" value="P:synaptic transmission, cholinergic"/>
    <property type="evidence" value="ECO:0007669"/>
    <property type="project" value="TreeGrafter"/>
</dbReference>
<dbReference type="CDD" id="cd16478">
    <property type="entry name" value="RING-H2_Rapsyn"/>
    <property type="match status" value="1"/>
</dbReference>
<keyword evidence="6" id="KW-1185">Reference proteome</keyword>
<gene>
    <name evidence="5" type="primary">Dsim\GD24408</name>
    <name evidence="5" type="ORF">Dsim_GD24408</name>
</gene>
<dbReference type="SUPFAM" id="SSF57850">
    <property type="entry name" value="RING/U-box"/>
    <property type="match status" value="1"/>
</dbReference>
<evidence type="ECO:0000259" key="4">
    <source>
        <dbReference type="PROSITE" id="PS50089"/>
    </source>
</evidence>
<dbReference type="GO" id="GO:0008270">
    <property type="term" value="F:zinc ion binding"/>
    <property type="evidence" value="ECO:0007669"/>
    <property type="project" value="UniProtKB-KW"/>
</dbReference>
<dbReference type="SUPFAM" id="SSF48452">
    <property type="entry name" value="TPR-like"/>
    <property type="match status" value="1"/>
</dbReference>
<dbReference type="GO" id="GO:0033130">
    <property type="term" value="F:acetylcholine receptor binding"/>
    <property type="evidence" value="ECO:0007669"/>
    <property type="project" value="InterPro"/>
</dbReference>
<dbReference type="Gene3D" id="3.30.40.10">
    <property type="entry name" value="Zinc/RING finger domain, C3HC4 (zinc finger)"/>
    <property type="match status" value="1"/>
</dbReference>
<dbReference type="InterPro" id="IPR019568">
    <property type="entry name" value="Rapsyn_myristoylation/link_N"/>
</dbReference>
<proteinExistence type="predicted"/>
<organism evidence="5 6">
    <name type="scientific">Drosophila simulans</name>
    <name type="common">Fruit fly</name>
    <dbReference type="NCBI Taxonomy" id="7240"/>
    <lineage>
        <taxon>Eukaryota</taxon>
        <taxon>Metazoa</taxon>
        <taxon>Ecdysozoa</taxon>
        <taxon>Arthropoda</taxon>
        <taxon>Hexapoda</taxon>
        <taxon>Insecta</taxon>
        <taxon>Pterygota</taxon>
        <taxon>Neoptera</taxon>
        <taxon>Endopterygota</taxon>
        <taxon>Diptera</taxon>
        <taxon>Brachycera</taxon>
        <taxon>Muscomorpha</taxon>
        <taxon>Ephydroidea</taxon>
        <taxon>Drosophilidae</taxon>
        <taxon>Drosophila</taxon>
        <taxon>Sophophora</taxon>
    </lineage>
</organism>
<evidence type="ECO:0000313" key="6">
    <source>
        <dbReference type="Proteomes" id="UP000000304"/>
    </source>
</evidence>